<feature type="signal peptide" evidence="2">
    <location>
        <begin position="1"/>
        <end position="27"/>
    </location>
</feature>
<feature type="region of interest" description="Disordered" evidence="1">
    <location>
        <begin position="122"/>
        <end position="146"/>
    </location>
</feature>
<dbReference type="PROSITE" id="PS00092">
    <property type="entry name" value="N6_MTASE"/>
    <property type="match status" value="1"/>
</dbReference>
<keyword evidence="4" id="KW-1185">Reference proteome</keyword>
<dbReference type="EMBL" id="JAILYJ010000017">
    <property type="protein sequence ID" value="MBY4632387.1"/>
    <property type="molecule type" value="Genomic_DNA"/>
</dbReference>
<reference evidence="3 4" key="1">
    <citation type="submission" date="2021-08" db="EMBL/GenBank/DDBJ databases">
        <title>Rhizobium croatiense sp. nov. and Rhizobium redzepovicii sp. nov., two new species isolated from nodules of Phaseolus vulgaris in Croatia.</title>
        <authorList>
            <person name="Rajnovic I."/>
            <person name="Ramirez-Bahena M.H."/>
            <person name="Kajic S."/>
            <person name="Igual M.J."/>
            <person name="Peix A."/>
            <person name="Velazquez E."/>
            <person name="Sikora S."/>
        </authorList>
    </citation>
    <scope>NUCLEOTIDE SEQUENCE [LARGE SCALE GENOMIC DNA]</scope>
    <source>
        <strain evidence="3 4">13T</strain>
    </source>
</reference>
<feature type="compositionally biased region" description="Polar residues" evidence="1">
    <location>
        <begin position="122"/>
        <end position="131"/>
    </location>
</feature>
<feature type="chain" id="PRO_5046504569" evidence="2">
    <location>
        <begin position="28"/>
        <end position="171"/>
    </location>
</feature>
<comment type="caution">
    <text evidence="3">The sequence shown here is derived from an EMBL/GenBank/DDBJ whole genome shotgun (WGS) entry which is preliminary data.</text>
</comment>
<evidence type="ECO:0000313" key="3">
    <source>
        <dbReference type="EMBL" id="MBY4632387.1"/>
    </source>
</evidence>
<evidence type="ECO:0000256" key="1">
    <source>
        <dbReference type="SAM" id="MobiDB-lite"/>
    </source>
</evidence>
<name>A0ABS7M5J3_9HYPH</name>
<gene>
    <name evidence="3" type="ORF">K6M89_24215</name>
</gene>
<protein>
    <submittedName>
        <fullName evidence="3">Uncharacterized protein</fullName>
    </submittedName>
</protein>
<evidence type="ECO:0000313" key="4">
    <source>
        <dbReference type="Proteomes" id="UP000733858"/>
    </source>
</evidence>
<proteinExistence type="predicted"/>
<keyword evidence="2" id="KW-0732">Signal</keyword>
<accession>A0ABS7M5J3</accession>
<dbReference type="Proteomes" id="UP000733858">
    <property type="component" value="Unassembled WGS sequence"/>
</dbReference>
<sequence>MLNRKHYRGTLTAGVAVALLQVGGAMATPSNRIFYDAALCNPPYSLTAASTVYDAAEELAKPETSSLGAAIYKVPQQIGEDGFQSNEVFFANSAVGILIEGLHADELAAKYDLKPETSDLLGTSNKGYSRQLSEERQPAPGLAGPGKVSIVAREGDGLPGKTLLACEFVAD</sequence>
<evidence type="ECO:0000256" key="2">
    <source>
        <dbReference type="SAM" id="SignalP"/>
    </source>
</evidence>
<dbReference type="RefSeq" id="WP_222141267.1">
    <property type="nucleotide sequence ID" value="NZ_JAILYJ010000017.1"/>
</dbReference>
<organism evidence="3 4">
    <name type="scientific">Rhizobium croatiense</name>
    <dbReference type="NCBI Taxonomy" id="2867516"/>
    <lineage>
        <taxon>Bacteria</taxon>
        <taxon>Pseudomonadati</taxon>
        <taxon>Pseudomonadota</taxon>
        <taxon>Alphaproteobacteria</taxon>
        <taxon>Hyphomicrobiales</taxon>
        <taxon>Rhizobiaceae</taxon>
        <taxon>Rhizobium/Agrobacterium group</taxon>
        <taxon>Rhizobium</taxon>
    </lineage>
</organism>
<dbReference type="InterPro" id="IPR002052">
    <property type="entry name" value="DNA_methylase_N6_adenine_CS"/>
</dbReference>